<keyword evidence="3" id="KW-1185">Reference proteome</keyword>
<proteinExistence type="predicted"/>
<dbReference type="Proteomes" id="UP001054889">
    <property type="component" value="Unassembled WGS sequence"/>
</dbReference>
<dbReference type="InterPro" id="IPR057939">
    <property type="entry name" value="TRF2_HOY1_PH"/>
</dbReference>
<dbReference type="AlphaFoldDB" id="A0AAV5F1X1"/>
<evidence type="ECO:0000259" key="1">
    <source>
        <dbReference type="Pfam" id="PF24818"/>
    </source>
</evidence>
<reference evidence="2" key="1">
    <citation type="journal article" date="2018" name="DNA Res.">
        <title>Multiple hybrid de novo genome assembly of finger millet, an orphan allotetraploid crop.</title>
        <authorList>
            <person name="Hatakeyama M."/>
            <person name="Aluri S."/>
            <person name="Balachadran M.T."/>
            <person name="Sivarajan S.R."/>
            <person name="Patrignani A."/>
            <person name="Gruter S."/>
            <person name="Poveda L."/>
            <person name="Shimizu-Inatsugi R."/>
            <person name="Baeten J."/>
            <person name="Francoijs K.J."/>
            <person name="Nataraja K.N."/>
            <person name="Reddy Y.A.N."/>
            <person name="Phadnis S."/>
            <person name="Ravikumar R.L."/>
            <person name="Schlapbach R."/>
            <person name="Sreeman S.M."/>
            <person name="Shimizu K.K."/>
        </authorList>
    </citation>
    <scope>NUCLEOTIDE SEQUENCE</scope>
</reference>
<name>A0AAV5F1X1_ELECO</name>
<feature type="domain" description="TRF2/HOY1 PH-like" evidence="1">
    <location>
        <begin position="98"/>
        <end position="188"/>
    </location>
</feature>
<reference evidence="2" key="2">
    <citation type="submission" date="2021-12" db="EMBL/GenBank/DDBJ databases">
        <title>Resequencing data analysis of finger millet.</title>
        <authorList>
            <person name="Hatakeyama M."/>
            <person name="Aluri S."/>
            <person name="Balachadran M.T."/>
            <person name="Sivarajan S.R."/>
            <person name="Poveda L."/>
            <person name="Shimizu-Inatsugi R."/>
            <person name="Schlapbach R."/>
            <person name="Sreeman S.M."/>
            <person name="Shimizu K.K."/>
        </authorList>
    </citation>
    <scope>NUCLEOTIDE SEQUENCE</scope>
</reference>
<evidence type="ECO:0000313" key="3">
    <source>
        <dbReference type="Proteomes" id="UP001054889"/>
    </source>
</evidence>
<comment type="caution">
    <text evidence="2">The sequence shown here is derived from an EMBL/GenBank/DDBJ whole genome shotgun (WGS) entry which is preliminary data.</text>
</comment>
<accession>A0AAV5F1X1</accession>
<sequence length="260" mass="29943">MEMTEHGDNGRYMQLMENNQNVQGMQWKEDELLTQHLKLDIGDSFLSSIRLMLAWYRNGSTQIKYSDRSKYEELKTVQSQLICAKNSKEVLPTELPLLALFVGNKKLIRAAECDIFARFFYQRKKVACQMRNGTLSRRVEIPFSDITALHACFDHTGFDTLRIEAKVPFKCLSADNTRPGKFADWKIEETRDVNSFPESKFAFLTVEKGALEKGIAKLLHTDPRLERAVNFSRETFSGQRIYNGRVNAQMQLTNMSALHS</sequence>
<dbReference type="PANTHER" id="PTHR33494:SF28">
    <property type="match status" value="1"/>
</dbReference>
<dbReference type="EMBL" id="BQKI01000081">
    <property type="protein sequence ID" value="GJN28841.1"/>
    <property type="molecule type" value="Genomic_DNA"/>
</dbReference>
<protein>
    <recommendedName>
        <fullName evidence="1">TRF2/HOY1 PH-like domain-containing protein</fullName>
    </recommendedName>
</protein>
<organism evidence="2 3">
    <name type="scientific">Eleusine coracana subsp. coracana</name>
    <dbReference type="NCBI Taxonomy" id="191504"/>
    <lineage>
        <taxon>Eukaryota</taxon>
        <taxon>Viridiplantae</taxon>
        <taxon>Streptophyta</taxon>
        <taxon>Embryophyta</taxon>
        <taxon>Tracheophyta</taxon>
        <taxon>Spermatophyta</taxon>
        <taxon>Magnoliopsida</taxon>
        <taxon>Liliopsida</taxon>
        <taxon>Poales</taxon>
        <taxon>Poaceae</taxon>
        <taxon>PACMAD clade</taxon>
        <taxon>Chloridoideae</taxon>
        <taxon>Cynodonteae</taxon>
        <taxon>Eleusininae</taxon>
        <taxon>Eleusine</taxon>
    </lineage>
</organism>
<dbReference type="Pfam" id="PF24818">
    <property type="entry name" value="PH_TRF2_HOY1"/>
    <property type="match status" value="1"/>
</dbReference>
<evidence type="ECO:0000313" key="2">
    <source>
        <dbReference type="EMBL" id="GJN28841.1"/>
    </source>
</evidence>
<dbReference type="PANTHER" id="PTHR33494">
    <property type="entry name" value="OS02G0793800 PROTEIN"/>
    <property type="match status" value="1"/>
</dbReference>
<gene>
    <name evidence="2" type="primary">gb17011</name>
    <name evidence="2" type="ORF">PR202_gb17011</name>
</gene>